<dbReference type="SUPFAM" id="SSF52540">
    <property type="entry name" value="P-loop containing nucleoside triphosphate hydrolases"/>
    <property type="match status" value="1"/>
</dbReference>
<protein>
    <recommendedName>
        <fullName evidence="3">Sulfotransferase family protein</fullName>
    </recommendedName>
</protein>
<dbReference type="InterPro" id="IPR027417">
    <property type="entry name" value="P-loop_NTPase"/>
</dbReference>
<dbReference type="RefSeq" id="WP_187542292.1">
    <property type="nucleotide sequence ID" value="NZ_CP060717.1"/>
</dbReference>
<reference evidence="1 2" key="1">
    <citation type="submission" date="2020-08" db="EMBL/GenBank/DDBJ databases">
        <title>Genome sequence of Sphingomonas rhizophila KACC 19189T.</title>
        <authorList>
            <person name="Hyun D.-W."/>
            <person name="Bae J.-W."/>
        </authorList>
    </citation>
    <scope>NUCLEOTIDE SEQUENCE [LARGE SCALE GENOMIC DNA]</scope>
    <source>
        <strain evidence="1 2">KACC 19189</strain>
    </source>
</reference>
<evidence type="ECO:0000313" key="1">
    <source>
        <dbReference type="EMBL" id="QNN65300.1"/>
    </source>
</evidence>
<gene>
    <name evidence="1" type="ORF">H9L12_01280</name>
</gene>
<dbReference type="EMBL" id="CP060717">
    <property type="protein sequence ID" value="QNN65300.1"/>
    <property type="molecule type" value="Genomic_DNA"/>
</dbReference>
<dbReference type="AlphaFoldDB" id="A0A7G9SBS5"/>
<keyword evidence="2" id="KW-1185">Reference proteome</keyword>
<proteinExistence type="predicted"/>
<organism evidence="1 2">
    <name type="scientific">Sphingomonas rhizophila</name>
    <dbReference type="NCBI Taxonomy" id="2071607"/>
    <lineage>
        <taxon>Bacteria</taxon>
        <taxon>Pseudomonadati</taxon>
        <taxon>Pseudomonadota</taxon>
        <taxon>Alphaproteobacteria</taxon>
        <taxon>Sphingomonadales</taxon>
        <taxon>Sphingomonadaceae</taxon>
        <taxon>Sphingomonas</taxon>
    </lineage>
</organism>
<dbReference type="Proteomes" id="UP000515955">
    <property type="component" value="Chromosome"/>
</dbReference>
<evidence type="ECO:0008006" key="3">
    <source>
        <dbReference type="Google" id="ProtNLM"/>
    </source>
</evidence>
<sequence length="222" mass="25373">MVFIEPSFLSTVNTRLLRTQLADFGMPVPDDDWQAKDPTATSRFRRLMGPRLRGRRWAVKEVLCSEHEAAISVLRPPKVIISVRSIDDVALSFFEKHRVQDNLDRFSDEWVVDYCQREAAGLVDLHDSLAARGIPALVVRYEDFSCSDVARRSVADFTGWRGHGKTDAHLAAMERGFEVERHGSSISGRSIRAADRRVDRHHLEMAGNLRERCRVYQLTFGY</sequence>
<dbReference type="Gene3D" id="3.40.50.300">
    <property type="entry name" value="P-loop containing nucleotide triphosphate hydrolases"/>
    <property type="match status" value="1"/>
</dbReference>
<dbReference type="KEGG" id="srhi:H9L12_01280"/>
<accession>A0A7G9SBS5</accession>
<name>A0A7G9SBS5_9SPHN</name>
<evidence type="ECO:0000313" key="2">
    <source>
        <dbReference type="Proteomes" id="UP000515955"/>
    </source>
</evidence>